<dbReference type="EMBL" id="LJIJ01000536">
    <property type="protein sequence ID" value="ODM96474.1"/>
    <property type="molecule type" value="Genomic_DNA"/>
</dbReference>
<evidence type="ECO:0000313" key="2">
    <source>
        <dbReference type="EMBL" id="ODM96474.1"/>
    </source>
</evidence>
<organism evidence="2 3">
    <name type="scientific">Orchesella cincta</name>
    <name type="common">Springtail</name>
    <name type="synonym">Podura cincta</name>
    <dbReference type="NCBI Taxonomy" id="48709"/>
    <lineage>
        <taxon>Eukaryota</taxon>
        <taxon>Metazoa</taxon>
        <taxon>Ecdysozoa</taxon>
        <taxon>Arthropoda</taxon>
        <taxon>Hexapoda</taxon>
        <taxon>Collembola</taxon>
        <taxon>Entomobryomorpha</taxon>
        <taxon>Entomobryoidea</taxon>
        <taxon>Orchesellidae</taxon>
        <taxon>Orchesellinae</taxon>
        <taxon>Orchesella</taxon>
    </lineage>
</organism>
<name>A0A1D2MUI3_ORCCI</name>
<keyword evidence="3" id="KW-1185">Reference proteome</keyword>
<feature type="compositionally biased region" description="Polar residues" evidence="1">
    <location>
        <begin position="521"/>
        <end position="537"/>
    </location>
</feature>
<gene>
    <name evidence="2" type="ORF">Ocin01_10201</name>
</gene>
<evidence type="ECO:0000313" key="3">
    <source>
        <dbReference type="Proteomes" id="UP000094527"/>
    </source>
</evidence>
<proteinExistence type="predicted"/>
<evidence type="ECO:0000256" key="1">
    <source>
        <dbReference type="SAM" id="MobiDB-lite"/>
    </source>
</evidence>
<feature type="compositionally biased region" description="Basic and acidic residues" evidence="1">
    <location>
        <begin position="478"/>
        <end position="489"/>
    </location>
</feature>
<dbReference type="OMA" id="GEMSYWA"/>
<dbReference type="AlphaFoldDB" id="A0A1D2MUI3"/>
<accession>A0A1D2MUI3</accession>
<dbReference type="Proteomes" id="UP000094527">
    <property type="component" value="Unassembled WGS sequence"/>
</dbReference>
<feature type="non-terminal residue" evidence="2">
    <location>
        <position position="1"/>
    </location>
</feature>
<comment type="caution">
    <text evidence="2">The sequence shown here is derived from an EMBL/GenBank/DDBJ whole genome shotgun (WGS) entry which is preliminary data.</text>
</comment>
<sequence>GKMPSTMGCYTLEEVDLSSQVHQRNSHEKGDSFYCSDTTEANSHLHHRNNPNDGRLSRAYNLSSSSTSSVLIALLCLLLVSVVTSPVNATGDPVYIRKANGYLDQLLSSDTLRYFKGTAKEPLKLMRPNLDPAVICRVWHTSLRGVGLVSEDQNVCNISTQEGVQGSDKYQTLSTFASRLVWKLWQRPNPPPIGAVAISFKPAKFLATDLNSTVIGYLDPSMNLGSGIFPSESEPATSCLVLTEIEPERYELSDVQLKRNKGFIEEDIVLAYGRLKYELSSSTSGPINSPLDNGAGDSFQETTKHEPLVQLKPETNEIGTVGMNGGDQVKKGKVESILSYETNILDSWGQGYLMAKGLHSSIKLSDGSTKTVEWGIPSTTAGKTETMTAVAELAPGTGVNVTLRGTRIDGEMSYWATLKTIFKDGSFSTRLLEGHRRVKDIQDIRLEHSRIYFLFNGSVVPDPTTTTTTTTESVPFDLMERNDNEHSHDEDEDNEDEDGLLRENALPVESRSDFQADQGHGFSSSNDFSHQNSNSPAASVAHSDAMRAIYPPSLVSCLLLSVVLVTSLKTFFNFGTRFSMLS</sequence>
<reference evidence="2 3" key="1">
    <citation type="journal article" date="2016" name="Genome Biol. Evol.">
        <title>Gene Family Evolution Reflects Adaptation to Soil Environmental Stressors in the Genome of the Collembolan Orchesella cincta.</title>
        <authorList>
            <person name="Faddeeva-Vakhrusheva A."/>
            <person name="Derks M.F."/>
            <person name="Anvar S.Y."/>
            <person name="Agamennone V."/>
            <person name="Suring W."/>
            <person name="Smit S."/>
            <person name="van Straalen N.M."/>
            <person name="Roelofs D."/>
        </authorList>
    </citation>
    <scope>NUCLEOTIDE SEQUENCE [LARGE SCALE GENOMIC DNA]</scope>
    <source>
        <tissue evidence="2">Mixed pool</tissue>
    </source>
</reference>
<feature type="region of interest" description="Disordered" evidence="1">
    <location>
        <begin position="462"/>
        <end position="498"/>
    </location>
</feature>
<dbReference type="OrthoDB" id="428159at2759"/>
<feature type="region of interest" description="Disordered" evidence="1">
    <location>
        <begin position="514"/>
        <end position="539"/>
    </location>
</feature>
<protein>
    <submittedName>
        <fullName evidence="2">Protein unzipped</fullName>
    </submittedName>
</protein>